<keyword evidence="2" id="KW-1185">Reference proteome</keyword>
<dbReference type="InterPro" id="IPR036280">
    <property type="entry name" value="Multihaem_cyt_sf"/>
</dbReference>
<dbReference type="Proteomes" id="UP001629058">
    <property type="component" value="Unassembled WGS sequence"/>
</dbReference>
<gene>
    <name evidence="1" type="ORF">ABS765_06265</name>
</gene>
<protein>
    <recommendedName>
        <fullName evidence="3">Cytochrome c domain-containing protein</fullName>
    </recommendedName>
</protein>
<organism evidence="1 2">
    <name type="scientific">Chryseobacterium terrae</name>
    <dbReference type="NCBI Taxonomy" id="3163299"/>
    <lineage>
        <taxon>Bacteria</taxon>
        <taxon>Pseudomonadati</taxon>
        <taxon>Bacteroidota</taxon>
        <taxon>Flavobacteriia</taxon>
        <taxon>Flavobacteriales</taxon>
        <taxon>Weeksellaceae</taxon>
        <taxon>Chryseobacterium group</taxon>
        <taxon>Chryseobacterium</taxon>
    </lineage>
</organism>
<dbReference type="SUPFAM" id="SSF48695">
    <property type="entry name" value="Multiheme cytochromes"/>
    <property type="match status" value="1"/>
</dbReference>
<evidence type="ECO:0008006" key="3">
    <source>
        <dbReference type="Google" id="ProtNLM"/>
    </source>
</evidence>
<dbReference type="EMBL" id="JBELPY010000003">
    <property type="protein sequence ID" value="MFL9833629.1"/>
    <property type="molecule type" value="Genomic_DNA"/>
</dbReference>
<sequence>MENKNKLSTQNKNFLLPTFLLAILSVFVYASQSHKIPIQGVPKSMEQKKKDSIASVEAFKKVYSVLMHPRCMNCHPTGDIPLQGDDSHVHNMLPQRGKDGKGISTMKCITCHASKSVPGDHTPPGNANWHLPPADMKMVFQGKSPRELALQLVDSKKNGHKDMKALRKHAEDDLVKTGWTMGVDRTLPPLTYEEFRKAWYTWIDNGAYAPAK</sequence>
<comment type="caution">
    <text evidence="1">The sequence shown here is derived from an EMBL/GenBank/DDBJ whole genome shotgun (WGS) entry which is preliminary data.</text>
</comment>
<dbReference type="RefSeq" id="WP_408088673.1">
    <property type="nucleotide sequence ID" value="NZ_JBELPY010000003.1"/>
</dbReference>
<proteinExistence type="predicted"/>
<accession>A0ABW8Y123</accession>
<name>A0ABW8Y123_9FLAO</name>
<evidence type="ECO:0000313" key="2">
    <source>
        <dbReference type="Proteomes" id="UP001629058"/>
    </source>
</evidence>
<reference evidence="1 2" key="1">
    <citation type="submission" date="2024-06" db="EMBL/GenBank/DDBJ databases">
        <authorList>
            <person name="Kaempfer P."/>
            <person name="Viver T."/>
        </authorList>
    </citation>
    <scope>NUCLEOTIDE SEQUENCE [LARGE SCALE GENOMIC DNA]</scope>
    <source>
        <strain evidence="1 2">ST-37</strain>
    </source>
</reference>
<evidence type="ECO:0000313" key="1">
    <source>
        <dbReference type="EMBL" id="MFL9833629.1"/>
    </source>
</evidence>